<keyword evidence="2" id="KW-1133">Transmembrane helix</keyword>
<evidence type="ECO:0000256" key="2">
    <source>
        <dbReference type="SAM" id="Phobius"/>
    </source>
</evidence>
<proteinExistence type="predicted"/>
<evidence type="ECO:0000313" key="4">
    <source>
        <dbReference type="Proteomes" id="UP001221757"/>
    </source>
</evidence>
<dbReference type="Proteomes" id="UP001221757">
    <property type="component" value="Unassembled WGS sequence"/>
</dbReference>
<feature type="region of interest" description="Disordered" evidence="1">
    <location>
        <begin position="1"/>
        <end position="21"/>
    </location>
</feature>
<dbReference type="AlphaFoldDB" id="A0AAD7DID8"/>
<keyword evidence="2" id="KW-0812">Transmembrane</keyword>
<protein>
    <submittedName>
        <fullName evidence="3">Uncharacterized protein</fullName>
    </submittedName>
</protein>
<keyword evidence="4" id="KW-1185">Reference proteome</keyword>
<gene>
    <name evidence="3" type="ORF">B0H17DRAFT_1061832</name>
</gene>
<sequence length="108" mass="11301">MNSQNFNIPTQDGQDSAFTSASEFGTSTIGNTAGGLSKNVGNATGAAGDAIGDVGSKVQDGAEIVATAAKDADLLWMYYQARYFIRLLAPYIVGLLLVVLVFALYRSS</sequence>
<name>A0AAD7DID8_MYCRO</name>
<comment type="caution">
    <text evidence="3">The sequence shown here is derived from an EMBL/GenBank/DDBJ whole genome shotgun (WGS) entry which is preliminary data.</text>
</comment>
<evidence type="ECO:0000313" key="3">
    <source>
        <dbReference type="EMBL" id="KAJ7692077.1"/>
    </source>
</evidence>
<feature type="transmembrane region" description="Helical" evidence="2">
    <location>
        <begin position="83"/>
        <end position="105"/>
    </location>
</feature>
<reference evidence="3" key="1">
    <citation type="submission" date="2023-03" db="EMBL/GenBank/DDBJ databases">
        <title>Massive genome expansion in bonnet fungi (Mycena s.s.) driven by repeated elements and novel gene families across ecological guilds.</title>
        <authorList>
            <consortium name="Lawrence Berkeley National Laboratory"/>
            <person name="Harder C.B."/>
            <person name="Miyauchi S."/>
            <person name="Viragh M."/>
            <person name="Kuo A."/>
            <person name="Thoen E."/>
            <person name="Andreopoulos B."/>
            <person name="Lu D."/>
            <person name="Skrede I."/>
            <person name="Drula E."/>
            <person name="Henrissat B."/>
            <person name="Morin E."/>
            <person name="Kohler A."/>
            <person name="Barry K."/>
            <person name="LaButti K."/>
            <person name="Morin E."/>
            <person name="Salamov A."/>
            <person name="Lipzen A."/>
            <person name="Mereny Z."/>
            <person name="Hegedus B."/>
            <person name="Baldrian P."/>
            <person name="Stursova M."/>
            <person name="Weitz H."/>
            <person name="Taylor A."/>
            <person name="Grigoriev I.V."/>
            <person name="Nagy L.G."/>
            <person name="Martin F."/>
            <person name="Kauserud H."/>
        </authorList>
    </citation>
    <scope>NUCLEOTIDE SEQUENCE</scope>
    <source>
        <strain evidence="3">CBHHK067</strain>
    </source>
</reference>
<dbReference type="EMBL" id="JARKIE010000054">
    <property type="protein sequence ID" value="KAJ7692077.1"/>
    <property type="molecule type" value="Genomic_DNA"/>
</dbReference>
<keyword evidence="2" id="KW-0472">Membrane</keyword>
<organism evidence="3 4">
    <name type="scientific">Mycena rosella</name>
    <name type="common">Pink bonnet</name>
    <name type="synonym">Agaricus rosellus</name>
    <dbReference type="NCBI Taxonomy" id="1033263"/>
    <lineage>
        <taxon>Eukaryota</taxon>
        <taxon>Fungi</taxon>
        <taxon>Dikarya</taxon>
        <taxon>Basidiomycota</taxon>
        <taxon>Agaricomycotina</taxon>
        <taxon>Agaricomycetes</taxon>
        <taxon>Agaricomycetidae</taxon>
        <taxon>Agaricales</taxon>
        <taxon>Marasmiineae</taxon>
        <taxon>Mycenaceae</taxon>
        <taxon>Mycena</taxon>
    </lineage>
</organism>
<accession>A0AAD7DID8</accession>
<evidence type="ECO:0000256" key="1">
    <source>
        <dbReference type="SAM" id="MobiDB-lite"/>
    </source>
</evidence>